<keyword evidence="1" id="KW-0732">Signal</keyword>
<reference evidence="3" key="1">
    <citation type="submission" date="2018-02" db="EMBL/GenBank/DDBJ databases">
        <authorList>
            <person name="Hausmann B."/>
        </authorList>
    </citation>
    <scope>NUCLEOTIDE SEQUENCE [LARGE SCALE GENOMIC DNA]</scope>
    <source>
        <strain evidence="3">Peat soil MAG SbA1</strain>
    </source>
</reference>
<proteinExistence type="predicted"/>
<dbReference type="EMBL" id="OMOD01000049">
    <property type="protein sequence ID" value="SPF35678.1"/>
    <property type="molecule type" value="Genomic_DNA"/>
</dbReference>
<protein>
    <submittedName>
        <fullName evidence="2">Uncharacterized protein</fullName>
    </submittedName>
</protein>
<dbReference type="Proteomes" id="UP000238701">
    <property type="component" value="Unassembled WGS sequence"/>
</dbReference>
<evidence type="ECO:0000256" key="1">
    <source>
        <dbReference type="SAM" id="SignalP"/>
    </source>
</evidence>
<sequence>MRQRIWIILVGVLCVVLLASGQRTATPTSTSTTSRYQLIMAQAEEGEQSAVHRVFLLDSYKGRIWMYQPAFQSQAAKQTVPESFVPIGIGEPVVGAPGFGLREAPEN</sequence>
<feature type="chain" id="PRO_5015471352" evidence="1">
    <location>
        <begin position="26"/>
        <end position="107"/>
    </location>
</feature>
<gene>
    <name evidence="2" type="ORF">SBA1_1420017</name>
</gene>
<evidence type="ECO:0000313" key="2">
    <source>
        <dbReference type="EMBL" id="SPF35678.1"/>
    </source>
</evidence>
<name>A0A2U3K7U5_9BACT</name>
<dbReference type="AlphaFoldDB" id="A0A2U3K7U5"/>
<organism evidence="2 3">
    <name type="scientific">Candidatus Sulfotelmatobacter kueseliae</name>
    <dbReference type="NCBI Taxonomy" id="2042962"/>
    <lineage>
        <taxon>Bacteria</taxon>
        <taxon>Pseudomonadati</taxon>
        <taxon>Acidobacteriota</taxon>
        <taxon>Terriglobia</taxon>
        <taxon>Terriglobales</taxon>
        <taxon>Candidatus Korobacteraceae</taxon>
        <taxon>Candidatus Sulfotelmatobacter</taxon>
    </lineage>
</organism>
<evidence type="ECO:0000313" key="3">
    <source>
        <dbReference type="Proteomes" id="UP000238701"/>
    </source>
</evidence>
<accession>A0A2U3K7U5</accession>
<feature type="signal peptide" evidence="1">
    <location>
        <begin position="1"/>
        <end position="25"/>
    </location>
</feature>